<dbReference type="PANTHER" id="PTHR42939:SF1">
    <property type="entry name" value="ABC TRANSPORTER ATP-BINDING PROTEIN ALBC-RELATED"/>
    <property type="match status" value="1"/>
</dbReference>
<accession>A0A9D2QY24</accession>
<dbReference type="CDD" id="cd03230">
    <property type="entry name" value="ABC_DR_subfamily_A"/>
    <property type="match status" value="1"/>
</dbReference>
<dbReference type="InterPro" id="IPR027417">
    <property type="entry name" value="P-loop_NTPase"/>
</dbReference>
<dbReference type="InterPro" id="IPR051782">
    <property type="entry name" value="ABC_Transporter_VariousFunc"/>
</dbReference>
<sequence>MAMLECIALSRRYGRKEAVSSLNLTLDTGKIHVLLGENGSGKTTFLKMAAGLLRPSRGQILFQGHPLSWKDRAKISWLSTEPIFYDYMRVSDVEQYYADFFPDFDQERFSGLVQKLGFGDNPKAKELSSGSGAKLRIAAALSRRAELYLLDEPMGSIDYKAREEIISLILETADETNTFVISTHLLDEVESFADRALFLKAGRLIRDVKPEEERENTGKSIVELYREIM</sequence>
<dbReference type="Gene3D" id="3.40.50.300">
    <property type="entry name" value="P-loop containing nucleotide triphosphate hydrolases"/>
    <property type="match status" value="1"/>
</dbReference>
<keyword evidence="2" id="KW-0547">Nucleotide-binding</keyword>
<evidence type="ECO:0000259" key="4">
    <source>
        <dbReference type="PROSITE" id="PS50893"/>
    </source>
</evidence>
<dbReference type="PANTHER" id="PTHR42939">
    <property type="entry name" value="ABC TRANSPORTER ATP-BINDING PROTEIN ALBC-RELATED"/>
    <property type="match status" value="1"/>
</dbReference>
<dbReference type="SUPFAM" id="SSF52540">
    <property type="entry name" value="P-loop containing nucleoside triphosphate hydrolases"/>
    <property type="match status" value="1"/>
</dbReference>
<evidence type="ECO:0000256" key="1">
    <source>
        <dbReference type="ARBA" id="ARBA00022448"/>
    </source>
</evidence>
<evidence type="ECO:0000256" key="3">
    <source>
        <dbReference type="ARBA" id="ARBA00022840"/>
    </source>
</evidence>
<dbReference type="Proteomes" id="UP000823851">
    <property type="component" value="Unassembled WGS sequence"/>
</dbReference>
<gene>
    <name evidence="5" type="ORF">H9912_07645</name>
</gene>
<evidence type="ECO:0000313" key="6">
    <source>
        <dbReference type="Proteomes" id="UP000823851"/>
    </source>
</evidence>
<reference evidence="5" key="2">
    <citation type="submission" date="2021-04" db="EMBL/GenBank/DDBJ databases">
        <authorList>
            <person name="Gilroy R."/>
        </authorList>
    </citation>
    <scope>NUCLEOTIDE SEQUENCE</scope>
    <source>
        <strain evidence="5">ChiHjej8B7-25341</strain>
    </source>
</reference>
<evidence type="ECO:0000256" key="2">
    <source>
        <dbReference type="ARBA" id="ARBA00022741"/>
    </source>
</evidence>
<dbReference type="InterPro" id="IPR003439">
    <property type="entry name" value="ABC_transporter-like_ATP-bd"/>
</dbReference>
<organism evidence="5 6">
    <name type="scientific">Candidatus Eisenbergiella stercorigallinarum</name>
    <dbReference type="NCBI Taxonomy" id="2838557"/>
    <lineage>
        <taxon>Bacteria</taxon>
        <taxon>Bacillati</taxon>
        <taxon>Bacillota</taxon>
        <taxon>Clostridia</taxon>
        <taxon>Lachnospirales</taxon>
        <taxon>Lachnospiraceae</taxon>
        <taxon>Eisenbergiella</taxon>
    </lineage>
</organism>
<evidence type="ECO:0000313" key="5">
    <source>
        <dbReference type="EMBL" id="HJD31800.1"/>
    </source>
</evidence>
<reference evidence="5" key="1">
    <citation type="journal article" date="2021" name="PeerJ">
        <title>Extensive microbial diversity within the chicken gut microbiome revealed by metagenomics and culture.</title>
        <authorList>
            <person name="Gilroy R."/>
            <person name="Ravi A."/>
            <person name="Getino M."/>
            <person name="Pursley I."/>
            <person name="Horton D.L."/>
            <person name="Alikhan N.F."/>
            <person name="Baker D."/>
            <person name="Gharbi K."/>
            <person name="Hall N."/>
            <person name="Watson M."/>
            <person name="Adriaenssens E.M."/>
            <person name="Foster-Nyarko E."/>
            <person name="Jarju S."/>
            <person name="Secka A."/>
            <person name="Antonio M."/>
            <person name="Oren A."/>
            <person name="Chaudhuri R.R."/>
            <person name="La Ragione R."/>
            <person name="Hildebrand F."/>
            <person name="Pallen M.J."/>
        </authorList>
    </citation>
    <scope>NUCLEOTIDE SEQUENCE</scope>
    <source>
        <strain evidence="5">ChiHjej8B7-25341</strain>
    </source>
</reference>
<dbReference type="GO" id="GO:0005524">
    <property type="term" value="F:ATP binding"/>
    <property type="evidence" value="ECO:0007669"/>
    <property type="project" value="UniProtKB-KW"/>
</dbReference>
<protein>
    <submittedName>
        <fullName evidence="5">ABC transporter ATP-binding protein</fullName>
    </submittedName>
</protein>
<feature type="domain" description="ABC transporter" evidence="4">
    <location>
        <begin position="4"/>
        <end position="226"/>
    </location>
</feature>
<comment type="caution">
    <text evidence="5">The sequence shown here is derived from an EMBL/GenBank/DDBJ whole genome shotgun (WGS) entry which is preliminary data.</text>
</comment>
<dbReference type="PROSITE" id="PS50893">
    <property type="entry name" value="ABC_TRANSPORTER_2"/>
    <property type="match status" value="1"/>
</dbReference>
<dbReference type="SMART" id="SM00382">
    <property type="entry name" value="AAA"/>
    <property type="match status" value="1"/>
</dbReference>
<dbReference type="EMBL" id="DWUW01000214">
    <property type="protein sequence ID" value="HJD31800.1"/>
    <property type="molecule type" value="Genomic_DNA"/>
</dbReference>
<dbReference type="InterPro" id="IPR003593">
    <property type="entry name" value="AAA+_ATPase"/>
</dbReference>
<proteinExistence type="predicted"/>
<dbReference type="Pfam" id="PF00005">
    <property type="entry name" value="ABC_tran"/>
    <property type="match status" value="1"/>
</dbReference>
<keyword evidence="3 5" id="KW-0067">ATP-binding</keyword>
<name>A0A9D2QY24_9FIRM</name>
<dbReference type="GO" id="GO:0016887">
    <property type="term" value="F:ATP hydrolysis activity"/>
    <property type="evidence" value="ECO:0007669"/>
    <property type="project" value="InterPro"/>
</dbReference>
<dbReference type="AlphaFoldDB" id="A0A9D2QY24"/>
<keyword evidence="1" id="KW-0813">Transport</keyword>